<evidence type="ECO:0000313" key="11">
    <source>
        <dbReference type="EMBL" id="KAB1637305.1"/>
    </source>
</evidence>
<dbReference type="InterPro" id="IPR011527">
    <property type="entry name" value="ABC1_TM_dom"/>
</dbReference>
<dbReference type="OrthoDB" id="9806127at2"/>
<dbReference type="Pfam" id="PF00664">
    <property type="entry name" value="ABC_membrane"/>
    <property type="match status" value="1"/>
</dbReference>
<dbReference type="CDD" id="cd07346">
    <property type="entry name" value="ABC_6TM_exporters"/>
    <property type="match status" value="1"/>
</dbReference>
<keyword evidence="3" id="KW-0547">Nucleotide-binding</keyword>
<dbReference type="PANTHER" id="PTHR43394">
    <property type="entry name" value="ATP-DEPENDENT PERMEASE MDL1, MITOCHONDRIAL"/>
    <property type="match status" value="1"/>
</dbReference>
<evidence type="ECO:0000313" key="12">
    <source>
        <dbReference type="Proteomes" id="UP000490386"/>
    </source>
</evidence>
<dbReference type="PROSITE" id="PS50929">
    <property type="entry name" value="ABC_TM1F"/>
    <property type="match status" value="1"/>
</dbReference>
<sequence>MTPLNPTTPNETRDASAGPDSPDLTAAPQPAPAPAPALLPIATGRETAHTVAALLRASRTRIAAIVLLLLGGSSSTLLVPRLLGWLVDLVTGGAGVAALVTPGVLLLLVTAVSALLAYAGIRLLVALVQELVSSLREDAMGVVLAMRASQAESSDSSDIVSRVTGDVESVTEAASGVLPAVTQSSFMIVLSLAGIAAINPWLGLAALVAVPVQVLATRSFIRRSRPVYAEMRVAEAERGQVIIEGVSGADTIRAHRRQAHQLAEVDARSLRSIDLQYEAARIRTTFFGRLNAGEYLGVAAILIVSFWLVQAGAVSVGGATAAALYFLALFGPIGSLLSSIDELQLAGVGLARLVGVVGAGRHRVSDRQGDVAPAAPVEVLPETQSGPSAMPAIAVDAVDFSYDGERMQLSDVTLTVAPGERVALVGESGSGKSTLAQLIVGAFDPTGGSVLVDGRTAADRERDASVMLVTQEIHVFAATIAENLRFGAPAASGEQLADAVREVGAEWLLELEDGLETRVGASGLALDGAAAQQLALARVLLRKPAILVLDEATAEGGGDDPLGLDAALTVAASGRTSVVVAHRLSQARVADRIVVLRAGKVVELGAHDELVRRGGEYARLWAAWQSASPAG</sequence>
<organism evidence="11 12">
    <name type="scientific">Pseudoclavibacter terrae</name>
    <dbReference type="NCBI Taxonomy" id="1530195"/>
    <lineage>
        <taxon>Bacteria</taxon>
        <taxon>Bacillati</taxon>
        <taxon>Actinomycetota</taxon>
        <taxon>Actinomycetes</taxon>
        <taxon>Micrococcales</taxon>
        <taxon>Microbacteriaceae</taxon>
        <taxon>Pseudoclavibacter</taxon>
    </lineage>
</organism>
<dbReference type="InterPro" id="IPR039421">
    <property type="entry name" value="Type_1_exporter"/>
</dbReference>
<dbReference type="Gene3D" id="1.20.1560.10">
    <property type="entry name" value="ABC transporter type 1, transmembrane domain"/>
    <property type="match status" value="1"/>
</dbReference>
<feature type="transmembrane region" description="Helical" evidence="8">
    <location>
        <begin position="292"/>
        <end position="310"/>
    </location>
</feature>
<keyword evidence="4 11" id="KW-0067">ATP-binding</keyword>
<dbReference type="GO" id="GO:0005886">
    <property type="term" value="C:plasma membrane"/>
    <property type="evidence" value="ECO:0007669"/>
    <property type="project" value="UniProtKB-SubCell"/>
</dbReference>
<evidence type="ECO:0000256" key="4">
    <source>
        <dbReference type="ARBA" id="ARBA00022840"/>
    </source>
</evidence>
<reference evidence="11 12" key="1">
    <citation type="submission" date="2019-09" db="EMBL/GenBank/DDBJ databases">
        <title>Phylogeny of genus Pseudoclavibacter and closely related genus.</title>
        <authorList>
            <person name="Li Y."/>
        </authorList>
    </citation>
    <scope>NUCLEOTIDE SEQUENCE [LARGE SCALE GENOMIC DNA]</scope>
    <source>
        <strain evidence="11 12">THG-MD12</strain>
    </source>
</reference>
<evidence type="ECO:0000256" key="6">
    <source>
        <dbReference type="ARBA" id="ARBA00023136"/>
    </source>
</evidence>
<evidence type="ECO:0000259" key="10">
    <source>
        <dbReference type="PROSITE" id="PS50929"/>
    </source>
</evidence>
<evidence type="ECO:0000256" key="1">
    <source>
        <dbReference type="ARBA" id="ARBA00004651"/>
    </source>
</evidence>
<feature type="transmembrane region" description="Helical" evidence="8">
    <location>
        <begin position="316"/>
        <end position="337"/>
    </location>
</feature>
<evidence type="ECO:0000259" key="9">
    <source>
        <dbReference type="PROSITE" id="PS50893"/>
    </source>
</evidence>
<keyword evidence="2 8" id="KW-0812">Transmembrane</keyword>
<accession>A0A7J5B1I3</accession>
<dbReference type="SMART" id="SM00382">
    <property type="entry name" value="AAA"/>
    <property type="match status" value="1"/>
</dbReference>
<dbReference type="EMBL" id="WBJX01000004">
    <property type="protein sequence ID" value="KAB1637305.1"/>
    <property type="molecule type" value="Genomic_DNA"/>
</dbReference>
<feature type="transmembrane region" description="Helical" evidence="8">
    <location>
        <begin position="186"/>
        <end position="216"/>
    </location>
</feature>
<dbReference type="PANTHER" id="PTHR43394:SF1">
    <property type="entry name" value="ATP-BINDING CASSETTE SUB-FAMILY B MEMBER 10, MITOCHONDRIAL"/>
    <property type="match status" value="1"/>
</dbReference>
<dbReference type="SUPFAM" id="SSF52540">
    <property type="entry name" value="P-loop containing nucleoside triphosphate hydrolases"/>
    <property type="match status" value="1"/>
</dbReference>
<feature type="transmembrane region" description="Helical" evidence="8">
    <location>
        <begin position="62"/>
        <end position="83"/>
    </location>
</feature>
<keyword evidence="5 8" id="KW-1133">Transmembrane helix</keyword>
<dbReference type="RefSeq" id="WP_151424328.1">
    <property type="nucleotide sequence ID" value="NZ_WBJX01000004.1"/>
</dbReference>
<dbReference type="InterPro" id="IPR036640">
    <property type="entry name" value="ABC1_TM_sf"/>
</dbReference>
<feature type="transmembrane region" description="Helical" evidence="8">
    <location>
        <begin position="89"/>
        <end position="108"/>
    </location>
</feature>
<feature type="domain" description="ABC transporter" evidence="9">
    <location>
        <begin position="393"/>
        <end position="623"/>
    </location>
</feature>
<dbReference type="Pfam" id="PF00005">
    <property type="entry name" value="ABC_tran"/>
    <property type="match status" value="1"/>
</dbReference>
<comment type="caution">
    <text evidence="11">The sequence shown here is derived from an EMBL/GenBank/DDBJ whole genome shotgun (WGS) entry which is preliminary data.</text>
</comment>
<evidence type="ECO:0000256" key="3">
    <source>
        <dbReference type="ARBA" id="ARBA00022741"/>
    </source>
</evidence>
<protein>
    <submittedName>
        <fullName evidence="11">ABC transporter ATP-binding protein</fullName>
    </submittedName>
</protein>
<dbReference type="GO" id="GO:0005524">
    <property type="term" value="F:ATP binding"/>
    <property type="evidence" value="ECO:0007669"/>
    <property type="project" value="UniProtKB-KW"/>
</dbReference>
<proteinExistence type="predicted"/>
<name>A0A7J5B1I3_9MICO</name>
<dbReference type="InterPro" id="IPR003439">
    <property type="entry name" value="ABC_transporter-like_ATP-bd"/>
</dbReference>
<feature type="domain" description="ABC transmembrane type-1" evidence="10">
    <location>
        <begin position="63"/>
        <end position="345"/>
    </location>
</feature>
<dbReference type="Proteomes" id="UP000490386">
    <property type="component" value="Unassembled WGS sequence"/>
</dbReference>
<dbReference type="PROSITE" id="PS50893">
    <property type="entry name" value="ABC_TRANSPORTER_2"/>
    <property type="match status" value="1"/>
</dbReference>
<dbReference type="GO" id="GO:0016887">
    <property type="term" value="F:ATP hydrolysis activity"/>
    <property type="evidence" value="ECO:0007669"/>
    <property type="project" value="InterPro"/>
</dbReference>
<dbReference type="GO" id="GO:0015421">
    <property type="term" value="F:ABC-type oligopeptide transporter activity"/>
    <property type="evidence" value="ECO:0007669"/>
    <property type="project" value="TreeGrafter"/>
</dbReference>
<dbReference type="InterPro" id="IPR003593">
    <property type="entry name" value="AAA+_ATPase"/>
</dbReference>
<evidence type="ECO:0000256" key="5">
    <source>
        <dbReference type="ARBA" id="ARBA00022989"/>
    </source>
</evidence>
<evidence type="ECO:0000256" key="2">
    <source>
        <dbReference type="ARBA" id="ARBA00022692"/>
    </source>
</evidence>
<keyword evidence="12" id="KW-1185">Reference proteome</keyword>
<dbReference type="InterPro" id="IPR027417">
    <property type="entry name" value="P-loop_NTPase"/>
</dbReference>
<comment type="subcellular location">
    <subcellularLocation>
        <location evidence="1">Cell membrane</location>
        <topology evidence="1">Multi-pass membrane protein</topology>
    </subcellularLocation>
</comment>
<gene>
    <name evidence="11" type="ORF">F8O03_13615</name>
</gene>
<dbReference type="SUPFAM" id="SSF90123">
    <property type="entry name" value="ABC transporter transmembrane region"/>
    <property type="match status" value="1"/>
</dbReference>
<evidence type="ECO:0000256" key="7">
    <source>
        <dbReference type="SAM" id="MobiDB-lite"/>
    </source>
</evidence>
<keyword evidence="6 8" id="KW-0472">Membrane</keyword>
<dbReference type="Gene3D" id="3.40.50.300">
    <property type="entry name" value="P-loop containing nucleotide triphosphate hydrolases"/>
    <property type="match status" value="1"/>
</dbReference>
<feature type="compositionally biased region" description="Polar residues" evidence="7">
    <location>
        <begin position="1"/>
        <end position="10"/>
    </location>
</feature>
<evidence type="ECO:0000256" key="8">
    <source>
        <dbReference type="SAM" id="Phobius"/>
    </source>
</evidence>
<feature type="region of interest" description="Disordered" evidence="7">
    <location>
        <begin position="1"/>
        <end position="31"/>
    </location>
</feature>
<dbReference type="AlphaFoldDB" id="A0A7J5B1I3"/>